<gene>
    <name evidence="3" type="ORF">FOY91_15465</name>
</gene>
<feature type="domain" description="SnoaL-like" evidence="2">
    <location>
        <begin position="33"/>
        <end position="132"/>
    </location>
</feature>
<dbReference type="SUPFAM" id="SSF54427">
    <property type="entry name" value="NTF2-like"/>
    <property type="match status" value="1"/>
</dbReference>
<evidence type="ECO:0000313" key="3">
    <source>
        <dbReference type="EMBL" id="TVV72061.1"/>
    </source>
</evidence>
<dbReference type="OrthoDB" id="9812089at2"/>
<dbReference type="InterPro" id="IPR037401">
    <property type="entry name" value="SnoaL-like"/>
</dbReference>
<comment type="caution">
    <text evidence="3">The sequence shown here is derived from an EMBL/GenBank/DDBJ whole genome shotgun (WGS) entry which is preliminary data.</text>
</comment>
<dbReference type="Proteomes" id="UP000318681">
    <property type="component" value="Unassembled WGS sequence"/>
</dbReference>
<dbReference type="AlphaFoldDB" id="A0A558QY53"/>
<evidence type="ECO:0000313" key="4">
    <source>
        <dbReference type="Proteomes" id="UP000318681"/>
    </source>
</evidence>
<evidence type="ECO:0000256" key="1">
    <source>
        <dbReference type="SAM" id="SignalP"/>
    </source>
</evidence>
<protein>
    <recommendedName>
        <fullName evidence="2">SnoaL-like domain-containing protein</fullName>
    </recommendedName>
</protein>
<dbReference type="InterPro" id="IPR032710">
    <property type="entry name" value="NTF2-like_dom_sf"/>
</dbReference>
<dbReference type="EMBL" id="VNIM01000073">
    <property type="protein sequence ID" value="TVV72061.1"/>
    <property type="molecule type" value="Genomic_DNA"/>
</dbReference>
<sequence>MRSILAASALLASCLILPAGPARTSAAGDEAVVRDFYRLLVGKRDADAAFAAHIAPGFVEHSADVPGSDRESSLVFSRKMLARSPKGRVEVVRAASEKGLVFLHAMFRSEPQARPVAIVEIFRVADGRIVEHWDVIAPTPETPVNPISPF</sequence>
<feature type="chain" id="PRO_5021951714" description="SnoaL-like domain-containing protein" evidence="1">
    <location>
        <begin position="25"/>
        <end position="150"/>
    </location>
</feature>
<accession>A0A558QY53</accession>
<proteinExistence type="predicted"/>
<name>A0A558QY53_9SPHN</name>
<dbReference type="Gene3D" id="3.10.450.50">
    <property type="match status" value="1"/>
</dbReference>
<feature type="signal peptide" evidence="1">
    <location>
        <begin position="1"/>
        <end position="24"/>
    </location>
</feature>
<dbReference type="RefSeq" id="WP_145153975.1">
    <property type="nucleotide sequence ID" value="NZ_VNIM01000073.1"/>
</dbReference>
<organism evidence="3 4">
    <name type="scientific">Alterirhizorhabdus solaris</name>
    <dbReference type="NCBI Taxonomy" id="2529389"/>
    <lineage>
        <taxon>Bacteria</taxon>
        <taxon>Pseudomonadati</taxon>
        <taxon>Pseudomonadota</taxon>
        <taxon>Alphaproteobacteria</taxon>
        <taxon>Sphingomonadales</taxon>
        <taxon>Rhizorhabdaceae</taxon>
        <taxon>Alterirhizorhabdus</taxon>
    </lineage>
</organism>
<evidence type="ECO:0000259" key="2">
    <source>
        <dbReference type="Pfam" id="PF12680"/>
    </source>
</evidence>
<dbReference type="Pfam" id="PF12680">
    <property type="entry name" value="SnoaL_2"/>
    <property type="match status" value="1"/>
</dbReference>
<keyword evidence="4" id="KW-1185">Reference proteome</keyword>
<keyword evidence="1" id="KW-0732">Signal</keyword>
<reference evidence="3 4" key="1">
    <citation type="submission" date="2019-07" db="EMBL/GenBank/DDBJ databases">
        <title>Sphingomonas solaris sp. nov., isolated from a solar panel from Boston, Massachusetts.</title>
        <authorList>
            <person name="Tanner K."/>
            <person name="Pascual J."/>
            <person name="Mancuso C."/>
            <person name="Pereto J."/>
            <person name="Khalil A."/>
            <person name="Vilanova C."/>
        </authorList>
    </citation>
    <scope>NUCLEOTIDE SEQUENCE [LARGE SCALE GENOMIC DNA]</scope>
    <source>
        <strain evidence="3 4">R4DWN</strain>
    </source>
</reference>